<dbReference type="InterPro" id="IPR050204">
    <property type="entry name" value="AraC_XylS_family_regulators"/>
</dbReference>
<sequence>MLLEDLWGNEAKWIVEEVQSAHDVTQMIEVVEHRLLQLLHRSEIYSDQRLQWSMQYIMASQGLLSVRDLAGQLSYNERNVRRIFQKEQGVSPKELLSIIQFQNLLQGLYKGNLTRFTDMDVQYGYYDQSHFIHHFKRFYGLAPNQVFK</sequence>
<dbReference type="Proteomes" id="UP000190188">
    <property type="component" value="Unassembled WGS sequence"/>
</dbReference>
<feature type="domain" description="HTH araC/xylS-type" evidence="4">
    <location>
        <begin position="48"/>
        <end position="148"/>
    </location>
</feature>
<keyword evidence="3" id="KW-0804">Transcription</keyword>
<dbReference type="GO" id="GO:0043565">
    <property type="term" value="F:sequence-specific DNA binding"/>
    <property type="evidence" value="ECO:0007669"/>
    <property type="project" value="InterPro"/>
</dbReference>
<evidence type="ECO:0000256" key="1">
    <source>
        <dbReference type="ARBA" id="ARBA00023015"/>
    </source>
</evidence>
<evidence type="ECO:0000256" key="3">
    <source>
        <dbReference type="ARBA" id="ARBA00023163"/>
    </source>
</evidence>
<dbReference type="AlphaFoldDB" id="A0A1T2XMJ5"/>
<keyword evidence="2" id="KW-0238">DNA-binding</keyword>
<dbReference type="PANTHER" id="PTHR46796:SF13">
    <property type="entry name" value="HTH-TYPE TRANSCRIPTIONAL ACTIVATOR RHAS"/>
    <property type="match status" value="1"/>
</dbReference>
<gene>
    <name evidence="5" type="ORF">BVG16_01050</name>
</gene>
<dbReference type="STRING" id="1324314.BVG16_01050"/>
<accession>A0A1T2XMJ5</accession>
<reference evidence="5 6" key="1">
    <citation type="submission" date="2017-01" db="EMBL/GenBank/DDBJ databases">
        <title>Genome analysis of Paenibacillus selenitrireducens ES3-24.</title>
        <authorList>
            <person name="Xu D."/>
            <person name="Yao R."/>
            <person name="Zheng S."/>
        </authorList>
    </citation>
    <scope>NUCLEOTIDE SEQUENCE [LARGE SCALE GENOMIC DNA]</scope>
    <source>
        <strain evidence="5 6">ES3-24</strain>
    </source>
</reference>
<organism evidence="5 6">
    <name type="scientific">Paenibacillus selenitireducens</name>
    <dbReference type="NCBI Taxonomy" id="1324314"/>
    <lineage>
        <taxon>Bacteria</taxon>
        <taxon>Bacillati</taxon>
        <taxon>Bacillota</taxon>
        <taxon>Bacilli</taxon>
        <taxon>Bacillales</taxon>
        <taxon>Paenibacillaceae</taxon>
        <taxon>Paenibacillus</taxon>
    </lineage>
</organism>
<comment type="caution">
    <text evidence="5">The sequence shown here is derived from an EMBL/GenBank/DDBJ whole genome shotgun (WGS) entry which is preliminary data.</text>
</comment>
<evidence type="ECO:0000313" key="6">
    <source>
        <dbReference type="Proteomes" id="UP000190188"/>
    </source>
</evidence>
<dbReference type="PANTHER" id="PTHR46796">
    <property type="entry name" value="HTH-TYPE TRANSCRIPTIONAL ACTIVATOR RHAS-RELATED"/>
    <property type="match status" value="1"/>
</dbReference>
<dbReference type="InterPro" id="IPR018060">
    <property type="entry name" value="HTH_AraC"/>
</dbReference>
<dbReference type="Gene3D" id="1.10.10.60">
    <property type="entry name" value="Homeodomain-like"/>
    <property type="match status" value="1"/>
</dbReference>
<dbReference type="Pfam" id="PF12833">
    <property type="entry name" value="HTH_18"/>
    <property type="match status" value="1"/>
</dbReference>
<evidence type="ECO:0000256" key="2">
    <source>
        <dbReference type="ARBA" id="ARBA00023125"/>
    </source>
</evidence>
<dbReference type="PROSITE" id="PS01124">
    <property type="entry name" value="HTH_ARAC_FAMILY_2"/>
    <property type="match status" value="1"/>
</dbReference>
<protein>
    <recommendedName>
        <fullName evidence="4">HTH araC/xylS-type domain-containing protein</fullName>
    </recommendedName>
</protein>
<keyword evidence="1" id="KW-0805">Transcription regulation</keyword>
<dbReference type="GO" id="GO:0003700">
    <property type="term" value="F:DNA-binding transcription factor activity"/>
    <property type="evidence" value="ECO:0007669"/>
    <property type="project" value="InterPro"/>
</dbReference>
<name>A0A1T2XMJ5_9BACL</name>
<dbReference type="EMBL" id="MSZX01000001">
    <property type="protein sequence ID" value="OPA80966.1"/>
    <property type="molecule type" value="Genomic_DNA"/>
</dbReference>
<evidence type="ECO:0000259" key="4">
    <source>
        <dbReference type="PROSITE" id="PS01124"/>
    </source>
</evidence>
<proteinExistence type="predicted"/>
<evidence type="ECO:0000313" key="5">
    <source>
        <dbReference type="EMBL" id="OPA80966.1"/>
    </source>
</evidence>
<dbReference type="SMART" id="SM00342">
    <property type="entry name" value="HTH_ARAC"/>
    <property type="match status" value="1"/>
</dbReference>
<keyword evidence="6" id="KW-1185">Reference proteome</keyword>